<dbReference type="PROSITE" id="PS50146">
    <property type="entry name" value="DAGK"/>
    <property type="match status" value="1"/>
</dbReference>
<sequence length="324" mass="34413">MPSAAPQPNPASLAAAPLFIVLNAGSGHSAADETCAAIEGVLREAGRRHEVRRVEDPAELDAIAARAVADAQAAGGIVVAAGGDGTLNAVAHATLGSGCAFGVIPRGTFNYFGRTHGISADAAVAARALLDARVRPVQVGLINDRVFLVNASLGLYPQSLEDREEQKRRFGRSRLVAAWAVLVTLSRGFRPLRLLLEHAGGTRAVSALTLFVGNNRLQLERVGLREADAVEDGKLAVVLVRPLPLLALLGVVLRGAFRKLAEAPAVDHFALDDLTVRSARRPGRRFKVAMDGEVDWMTAPIRFRVAPEPLLLLEPRDAQPERGV</sequence>
<dbReference type="SMART" id="SM00046">
    <property type="entry name" value="DAGKc"/>
    <property type="match status" value="1"/>
</dbReference>
<dbReference type="Gene3D" id="3.40.50.10330">
    <property type="entry name" value="Probable inorganic polyphosphate/atp-NAD kinase, domain 1"/>
    <property type="match status" value="1"/>
</dbReference>
<organism evidence="6 7">
    <name type="scientific">Piscinibacter koreensis</name>
    <dbReference type="NCBI Taxonomy" id="2742824"/>
    <lineage>
        <taxon>Bacteria</taxon>
        <taxon>Pseudomonadati</taxon>
        <taxon>Pseudomonadota</taxon>
        <taxon>Betaproteobacteria</taxon>
        <taxon>Burkholderiales</taxon>
        <taxon>Sphaerotilaceae</taxon>
        <taxon>Piscinibacter</taxon>
    </lineage>
</organism>
<keyword evidence="1" id="KW-0808">Transferase</keyword>
<dbReference type="PANTHER" id="PTHR12358">
    <property type="entry name" value="SPHINGOSINE KINASE"/>
    <property type="match status" value="1"/>
</dbReference>
<dbReference type="Pfam" id="PF19279">
    <property type="entry name" value="YegS_C"/>
    <property type="match status" value="1"/>
</dbReference>
<keyword evidence="7" id="KW-1185">Reference proteome</keyword>
<evidence type="ECO:0000256" key="4">
    <source>
        <dbReference type="ARBA" id="ARBA00022840"/>
    </source>
</evidence>
<proteinExistence type="predicted"/>
<dbReference type="SUPFAM" id="SSF111331">
    <property type="entry name" value="NAD kinase/diacylglycerol kinase-like"/>
    <property type="match status" value="1"/>
</dbReference>
<dbReference type="GO" id="GO:0005524">
    <property type="term" value="F:ATP binding"/>
    <property type="evidence" value="ECO:0007669"/>
    <property type="project" value="UniProtKB-KW"/>
</dbReference>
<dbReference type="EMBL" id="JABWMJ010000001">
    <property type="protein sequence ID" value="NUZ04222.1"/>
    <property type="molecule type" value="Genomic_DNA"/>
</dbReference>
<dbReference type="InterPro" id="IPR001206">
    <property type="entry name" value="Diacylglycerol_kinase_cat_dom"/>
</dbReference>
<keyword evidence="2" id="KW-0547">Nucleotide-binding</keyword>
<evidence type="ECO:0000256" key="3">
    <source>
        <dbReference type="ARBA" id="ARBA00022777"/>
    </source>
</evidence>
<reference evidence="6 7" key="1">
    <citation type="submission" date="2020-06" db="EMBL/GenBank/DDBJ databases">
        <title>Schlegella sp. ID0723 isolated from air conditioner.</title>
        <authorList>
            <person name="Kim D.Y."/>
            <person name="Kim D.-U."/>
        </authorList>
    </citation>
    <scope>NUCLEOTIDE SEQUENCE [LARGE SCALE GENOMIC DNA]</scope>
    <source>
        <strain evidence="6 7">ID0723</strain>
    </source>
</reference>
<dbReference type="Proteomes" id="UP000529637">
    <property type="component" value="Unassembled WGS sequence"/>
</dbReference>
<dbReference type="InterPro" id="IPR050187">
    <property type="entry name" value="Lipid_Phosphate_FormReg"/>
</dbReference>
<dbReference type="InterPro" id="IPR045540">
    <property type="entry name" value="YegS/DAGK_C"/>
</dbReference>
<dbReference type="Pfam" id="PF00781">
    <property type="entry name" value="DAGK_cat"/>
    <property type="match status" value="1"/>
</dbReference>
<gene>
    <name evidence="6" type="ORF">HQN59_00455</name>
</gene>
<evidence type="ECO:0000313" key="7">
    <source>
        <dbReference type="Proteomes" id="UP000529637"/>
    </source>
</evidence>
<feature type="domain" description="DAGKc" evidence="5">
    <location>
        <begin position="13"/>
        <end position="146"/>
    </location>
</feature>
<keyword evidence="3 6" id="KW-0418">Kinase</keyword>
<dbReference type="PANTHER" id="PTHR12358:SF106">
    <property type="entry name" value="LIPID KINASE YEGS"/>
    <property type="match status" value="1"/>
</dbReference>
<evidence type="ECO:0000256" key="1">
    <source>
        <dbReference type="ARBA" id="ARBA00022679"/>
    </source>
</evidence>
<dbReference type="GO" id="GO:0016301">
    <property type="term" value="F:kinase activity"/>
    <property type="evidence" value="ECO:0007669"/>
    <property type="project" value="UniProtKB-KW"/>
</dbReference>
<keyword evidence="4" id="KW-0067">ATP-binding</keyword>
<accession>A0A7Y6NJB8</accession>
<name>A0A7Y6NJB8_9BURK</name>
<dbReference type="Gene3D" id="2.60.200.40">
    <property type="match status" value="1"/>
</dbReference>
<evidence type="ECO:0000256" key="2">
    <source>
        <dbReference type="ARBA" id="ARBA00022741"/>
    </source>
</evidence>
<dbReference type="InterPro" id="IPR017438">
    <property type="entry name" value="ATP-NAD_kinase_N"/>
</dbReference>
<dbReference type="RefSeq" id="WP_176065007.1">
    <property type="nucleotide sequence ID" value="NZ_JABWMJ010000001.1"/>
</dbReference>
<dbReference type="InterPro" id="IPR016064">
    <property type="entry name" value="NAD/diacylglycerol_kinase_sf"/>
</dbReference>
<dbReference type="GO" id="GO:0005886">
    <property type="term" value="C:plasma membrane"/>
    <property type="evidence" value="ECO:0007669"/>
    <property type="project" value="TreeGrafter"/>
</dbReference>
<protein>
    <submittedName>
        <fullName evidence="6">Diacylglycerol kinase</fullName>
    </submittedName>
</protein>
<dbReference type="AlphaFoldDB" id="A0A7Y6NJB8"/>
<evidence type="ECO:0000313" key="6">
    <source>
        <dbReference type="EMBL" id="NUZ04222.1"/>
    </source>
</evidence>
<evidence type="ECO:0000259" key="5">
    <source>
        <dbReference type="PROSITE" id="PS50146"/>
    </source>
</evidence>
<comment type="caution">
    <text evidence="6">The sequence shown here is derived from an EMBL/GenBank/DDBJ whole genome shotgun (WGS) entry which is preliminary data.</text>
</comment>